<dbReference type="Proteomes" id="UP001062846">
    <property type="component" value="Chromosome 8"/>
</dbReference>
<name>A0ACC0MMT7_RHOML</name>
<dbReference type="EMBL" id="CM046395">
    <property type="protein sequence ID" value="KAI8542245.1"/>
    <property type="molecule type" value="Genomic_DNA"/>
</dbReference>
<protein>
    <submittedName>
        <fullName evidence="1">Uncharacterized protein</fullName>
    </submittedName>
</protein>
<evidence type="ECO:0000313" key="2">
    <source>
        <dbReference type="Proteomes" id="UP001062846"/>
    </source>
</evidence>
<evidence type="ECO:0000313" key="1">
    <source>
        <dbReference type="EMBL" id="KAI8542245.1"/>
    </source>
</evidence>
<comment type="caution">
    <text evidence="1">The sequence shown here is derived from an EMBL/GenBank/DDBJ whole genome shotgun (WGS) entry which is preliminary data.</text>
</comment>
<proteinExistence type="predicted"/>
<organism evidence="1 2">
    <name type="scientific">Rhododendron molle</name>
    <name type="common">Chinese azalea</name>
    <name type="synonym">Azalea mollis</name>
    <dbReference type="NCBI Taxonomy" id="49168"/>
    <lineage>
        <taxon>Eukaryota</taxon>
        <taxon>Viridiplantae</taxon>
        <taxon>Streptophyta</taxon>
        <taxon>Embryophyta</taxon>
        <taxon>Tracheophyta</taxon>
        <taxon>Spermatophyta</taxon>
        <taxon>Magnoliopsida</taxon>
        <taxon>eudicotyledons</taxon>
        <taxon>Gunneridae</taxon>
        <taxon>Pentapetalae</taxon>
        <taxon>asterids</taxon>
        <taxon>Ericales</taxon>
        <taxon>Ericaceae</taxon>
        <taxon>Ericoideae</taxon>
        <taxon>Rhodoreae</taxon>
        <taxon>Rhododendron</taxon>
    </lineage>
</organism>
<keyword evidence="2" id="KW-1185">Reference proteome</keyword>
<sequence length="153" mass="16487">MGDILCPEAGASTVAKGLGKRKRKADHANGSTTGVASEEVTRAVEEAQTGWSTAEQAQKVAEDKLLAAEKMLVEERKNTDVLKATEDFKASTEYLIEKTLYFVGGFVQAKKAFQKRFPEADLQGIDPESPSEGETTTEAEQSGGEEDQNDAQS</sequence>
<accession>A0ACC0MMT7</accession>
<gene>
    <name evidence="1" type="ORF">RHMOL_Rhmol08G0123500</name>
</gene>
<reference evidence="1" key="1">
    <citation type="submission" date="2022-02" db="EMBL/GenBank/DDBJ databases">
        <title>Plant Genome Project.</title>
        <authorList>
            <person name="Zhang R.-G."/>
        </authorList>
    </citation>
    <scope>NUCLEOTIDE SEQUENCE</scope>
    <source>
        <strain evidence="1">AT1</strain>
    </source>
</reference>